<reference evidence="2" key="1">
    <citation type="submission" date="2016-10" db="EMBL/GenBank/DDBJ databases">
        <authorList>
            <person name="Varghese N."/>
        </authorList>
    </citation>
    <scope>NUCLEOTIDE SEQUENCE [LARGE SCALE GENOMIC DNA]</scope>
    <source>
        <strain evidence="2">DSM 45096 / BCRC 16803 / CGMCC 4.1857 / CIP 109030 / JCM 12277 / KCTC 19219 / NBRC 100920 / 33214</strain>
    </source>
</reference>
<keyword evidence="2" id="KW-1185">Reference proteome</keyword>
<gene>
    <name evidence="1" type="ORF">SAMN05414137_10325</name>
</gene>
<evidence type="ECO:0000313" key="2">
    <source>
        <dbReference type="Proteomes" id="UP000183015"/>
    </source>
</evidence>
<dbReference type="OrthoDB" id="3853525at2"/>
<name>A0A1H7IV22_STRJI</name>
<evidence type="ECO:0000313" key="1">
    <source>
        <dbReference type="EMBL" id="SEK66299.1"/>
    </source>
</evidence>
<protein>
    <submittedName>
        <fullName evidence="1">Uncharacterized protein</fullName>
    </submittedName>
</protein>
<organism evidence="1 2">
    <name type="scientific">Streptacidiphilus jiangxiensis</name>
    <dbReference type="NCBI Taxonomy" id="235985"/>
    <lineage>
        <taxon>Bacteria</taxon>
        <taxon>Bacillati</taxon>
        <taxon>Actinomycetota</taxon>
        <taxon>Actinomycetes</taxon>
        <taxon>Kitasatosporales</taxon>
        <taxon>Streptomycetaceae</taxon>
        <taxon>Streptacidiphilus</taxon>
    </lineage>
</organism>
<proteinExistence type="predicted"/>
<dbReference type="STRING" id="235985.SAMN05414137_10325"/>
<dbReference type="RefSeq" id="WP_052438693.1">
    <property type="nucleotide sequence ID" value="NZ_BBPN01000013.1"/>
</dbReference>
<dbReference type="eggNOG" id="ENOG50320UF">
    <property type="taxonomic scope" value="Bacteria"/>
</dbReference>
<dbReference type="EMBL" id="FOAZ01000003">
    <property type="protein sequence ID" value="SEK66299.1"/>
    <property type="molecule type" value="Genomic_DNA"/>
</dbReference>
<sequence>MTNPAEAHRPSVIRVVEHPDELNPRGITITCPSCGARRDWLLLETRGRTFVRCRCAHEWKEADLDLDYFNANFCYPDRTWPDSRDAMIAMGFDGLLAGAVWS</sequence>
<accession>A0A1H7IV22</accession>
<dbReference type="AlphaFoldDB" id="A0A1H7IV22"/>
<dbReference type="Proteomes" id="UP000183015">
    <property type="component" value="Unassembled WGS sequence"/>
</dbReference>